<dbReference type="SUPFAM" id="SSF55486">
    <property type="entry name" value="Metalloproteases ('zincins'), catalytic domain"/>
    <property type="match status" value="1"/>
</dbReference>
<dbReference type="EMBL" id="AP026560">
    <property type="protein sequence ID" value="BDP43030.1"/>
    <property type="molecule type" value="Genomic_DNA"/>
</dbReference>
<dbReference type="Proteomes" id="UP001064971">
    <property type="component" value="Chromosome"/>
</dbReference>
<evidence type="ECO:0008006" key="3">
    <source>
        <dbReference type="Google" id="ProtNLM"/>
    </source>
</evidence>
<name>A0ABN6RI37_9DEIO</name>
<evidence type="ECO:0000313" key="2">
    <source>
        <dbReference type="Proteomes" id="UP001064971"/>
    </source>
</evidence>
<accession>A0ABN6RI37</accession>
<proteinExistence type="predicted"/>
<gene>
    <name evidence="1" type="ORF">DAETH_29990</name>
</gene>
<dbReference type="Gene3D" id="1.10.390.10">
    <property type="entry name" value="Neutral Protease Domain 2"/>
    <property type="match status" value="1"/>
</dbReference>
<sequence length="383" mass="40341">MPIIGEVYPAPLCEKERQYPAAHEVQPMKIRSGLTVLLSVTLLAACGVQNATDSTVLAAQGGNGKPTSGPRQVPARVFLPNPVQTTGDESLSDAKDSAGAVPASAYFPVTLTNLDGSGALSGDYARVVSETGAPVSVGGALNFSRDQDGFEQVMAYFWVTEAQKYLQSLGFGSDLPAVNSDQQQIKVSQWGQDNSYQNDQPDIIRLGKGGVDDAEDGEVIVHEYGHAVHAAQVPGFGSSLEAGSIGEAFGDYLALSVGEAVARANGAPIRTPLPCIADWDSTSYTSTVPHCLRRTDTGKHSPEDVRGEVHADGEIWSRALWDIRRALGARTADRIIIDAQFRFAPDTGFAAAAQGTVDTALALSGKGAAASVRQAFVDRGILR</sequence>
<organism evidence="1 2">
    <name type="scientific">Deinococcus aetherius</name>
    <dbReference type="NCBI Taxonomy" id="200252"/>
    <lineage>
        <taxon>Bacteria</taxon>
        <taxon>Thermotogati</taxon>
        <taxon>Deinococcota</taxon>
        <taxon>Deinococci</taxon>
        <taxon>Deinococcales</taxon>
        <taxon>Deinococcaceae</taxon>
        <taxon>Deinococcus</taxon>
    </lineage>
</organism>
<reference evidence="1" key="1">
    <citation type="submission" date="2022-07" db="EMBL/GenBank/DDBJ databases">
        <title>Complete Genome Sequence of the Radioresistant Bacterium Deinococcus aetherius ST0316, Isolated from the Air Dust collected in Lower Stratosphere above Japan.</title>
        <authorList>
            <person name="Satoh K."/>
            <person name="Hagiwara K."/>
            <person name="Katsumata K."/>
            <person name="Kubo A."/>
            <person name="Yokobori S."/>
            <person name="Yamagishi A."/>
            <person name="Oono Y."/>
            <person name="Narumi I."/>
        </authorList>
    </citation>
    <scope>NUCLEOTIDE SEQUENCE</scope>
    <source>
        <strain evidence="1">ST0316</strain>
    </source>
</reference>
<dbReference type="InterPro" id="IPR001842">
    <property type="entry name" value="Peptidase_M36"/>
</dbReference>
<dbReference type="Pfam" id="PF02128">
    <property type="entry name" value="Peptidase_M36"/>
    <property type="match status" value="1"/>
</dbReference>
<protein>
    <recommendedName>
        <fullName evidence="3">Bacillolysin</fullName>
    </recommendedName>
</protein>
<evidence type="ECO:0000313" key="1">
    <source>
        <dbReference type="EMBL" id="BDP43030.1"/>
    </source>
</evidence>
<keyword evidence="2" id="KW-1185">Reference proteome</keyword>
<dbReference type="InterPro" id="IPR027268">
    <property type="entry name" value="Peptidase_M4/M1_CTD_sf"/>
</dbReference>